<comment type="subcellular location">
    <subcellularLocation>
        <location evidence="1">Cell membrane</location>
        <topology evidence="1">Multi-pass membrane protein</topology>
    </subcellularLocation>
</comment>
<dbReference type="PANTHER" id="PTHR34308">
    <property type="entry name" value="COBALAMIN BIOSYNTHESIS PROTEIN CBIB"/>
    <property type="match status" value="1"/>
</dbReference>
<proteinExistence type="inferred from homology"/>
<dbReference type="InterPro" id="IPR002808">
    <property type="entry name" value="AdoCbi_amidolase"/>
</dbReference>
<feature type="transmembrane region" description="Helical" evidence="10">
    <location>
        <begin position="365"/>
        <end position="384"/>
    </location>
</feature>
<accession>A0A448ZLS9</accession>
<dbReference type="AlphaFoldDB" id="A0A448ZLS9"/>
<evidence type="ECO:0000256" key="3">
    <source>
        <dbReference type="ARBA" id="ARBA00006263"/>
    </source>
</evidence>
<dbReference type="EMBL" id="CAACVS010000499">
    <property type="protein sequence ID" value="VEU42965.1"/>
    <property type="molecule type" value="Genomic_DNA"/>
</dbReference>
<comment type="similarity">
    <text evidence="3">Belongs to the CobD/CbiB family.</text>
</comment>
<keyword evidence="12" id="KW-1185">Reference proteome</keyword>
<dbReference type="Proteomes" id="UP000291116">
    <property type="component" value="Unassembled WGS sequence"/>
</dbReference>
<evidence type="ECO:0000256" key="2">
    <source>
        <dbReference type="ARBA" id="ARBA00004953"/>
    </source>
</evidence>
<dbReference type="OrthoDB" id="44032at2759"/>
<dbReference type="InterPro" id="IPR004485">
    <property type="entry name" value="Cobalamin_biosynth_CobD/CbiB"/>
</dbReference>
<dbReference type="UniPathway" id="UPA00148"/>
<dbReference type="GO" id="GO:0048472">
    <property type="term" value="F:threonine-phosphate decarboxylase activity"/>
    <property type="evidence" value="ECO:0007669"/>
    <property type="project" value="InterPro"/>
</dbReference>
<keyword evidence="8 10" id="KW-0472">Membrane</keyword>
<dbReference type="Pfam" id="PF01955">
    <property type="entry name" value="CbiZ"/>
    <property type="match status" value="1"/>
</dbReference>
<evidence type="ECO:0000313" key="11">
    <source>
        <dbReference type="EMBL" id="VEU42965.1"/>
    </source>
</evidence>
<protein>
    <recommendedName>
        <fullName evidence="13">Cobalamin biosynthesis protein CobD</fullName>
    </recommendedName>
</protein>
<dbReference type="Pfam" id="PF03186">
    <property type="entry name" value="CobD_Cbib"/>
    <property type="match status" value="1"/>
</dbReference>
<name>A0A448ZLS9_9STRA</name>
<evidence type="ECO:0000256" key="8">
    <source>
        <dbReference type="ARBA" id="ARBA00023136"/>
    </source>
</evidence>
<dbReference type="HAMAP" id="MF_00024">
    <property type="entry name" value="CobD_CbiB"/>
    <property type="match status" value="1"/>
</dbReference>
<feature type="transmembrane region" description="Helical" evidence="10">
    <location>
        <begin position="441"/>
        <end position="466"/>
    </location>
</feature>
<sequence>MLGPEERTISLPTGCLVRVDENRALVELPVGVSRRNSGDVTGVPTDGWNSISSAIWNGGLRSFHYGNKIDAGDKVCVLNYKVPSTYDGLNPEPKAFLRSAIGKEPNIRHGDENENENQNDCDGSRNSNAKHHGSVAGSSDGRHGKGFLDDENTVGIMTAASMRSLRTASRSAGGIFVDAIVTAGISNARTAGADADVFALLPEDREEAPPPRGTINTVVVVNGAPLSEGATVEAYAIAIEAKCAACADFRLACAKSLYGNDLAQGTGTDCAVLLGPAVPRSQSPRPPGAPAFRLEYAGKHCLLAELIGQAVREATREAIRSNLVHLYGTVWWYHLHRYKTYLWGLLLKGSRPCVPPKPMDPMPPSPLSVVLLGWAMVLLAYFGFGRIVGLPRSATVLMAAAFWDRCLPEPPLSVHPVVLAGTVISIATKKWIPERVFRSPVLGFFGGVLFLVGMLALFVSGAQLFLAVVQWTEEAIKDHPGLGGWVVLQRDVVPFGSWVLEVVLFKTTFSLQLLCTIALQMARFLERSQLQEARDQLVWLCSRDPMHLGSEDLAGGTLESLSENLSDGTVAPWFWYILFGPVGALGYRVANTLDSRIGYRGGRYEWFGKASARFDDLVNLVPARLTTLALVAAAAMVPRCSAKRGFATAWKDCAQCSSPNAGWPMGAMAGILGVRLEKKGEYALGKDIPCVNGPSPTDIRNGHRVAQLAGGIAFVAALAACCIKDWITG</sequence>
<feature type="region of interest" description="Disordered" evidence="9">
    <location>
        <begin position="103"/>
        <end position="147"/>
    </location>
</feature>
<keyword evidence="4" id="KW-1003">Cell membrane</keyword>
<evidence type="ECO:0000256" key="10">
    <source>
        <dbReference type="SAM" id="Phobius"/>
    </source>
</evidence>
<evidence type="ECO:0000256" key="4">
    <source>
        <dbReference type="ARBA" id="ARBA00022475"/>
    </source>
</evidence>
<evidence type="ECO:0000313" key="12">
    <source>
        <dbReference type="Proteomes" id="UP000291116"/>
    </source>
</evidence>
<gene>
    <name evidence="11" type="ORF">PSNMU_V1.4_AUG-EV-PASAV3_0099650</name>
</gene>
<evidence type="ECO:0008006" key="13">
    <source>
        <dbReference type="Google" id="ProtNLM"/>
    </source>
</evidence>
<comment type="pathway">
    <text evidence="2">Cofactor biosynthesis; adenosylcobalamin biosynthesis.</text>
</comment>
<keyword evidence="7 10" id="KW-1133">Transmembrane helix</keyword>
<evidence type="ECO:0000256" key="9">
    <source>
        <dbReference type="SAM" id="MobiDB-lite"/>
    </source>
</evidence>
<evidence type="ECO:0000256" key="6">
    <source>
        <dbReference type="ARBA" id="ARBA00022692"/>
    </source>
</evidence>
<keyword evidence="5" id="KW-0169">Cobalamin biosynthesis</keyword>
<dbReference type="GO" id="GO:0005886">
    <property type="term" value="C:plasma membrane"/>
    <property type="evidence" value="ECO:0007669"/>
    <property type="project" value="UniProtKB-SubCell"/>
</dbReference>
<evidence type="ECO:0000256" key="1">
    <source>
        <dbReference type="ARBA" id="ARBA00004651"/>
    </source>
</evidence>
<dbReference type="PANTHER" id="PTHR34308:SF1">
    <property type="entry name" value="COBALAMIN BIOSYNTHESIS PROTEIN CBIB"/>
    <property type="match status" value="1"/>
</dbReference>
<keyword evidence="6 10" id="KW-0812">Transmembrane</keyword>
<organism evidence="11 12">
    <name type="scientific">Pseudo-nitzschia multistriata</name>
    <dbReference type="NCBI Taxonomy" id="183589"/>
    <lineage>
        <taxon>Eukaryota</taxon>
        <taxon>Sar</taxon>
        <taxon>Stramenopiles</taxon>
        <taxon>Ochrophyta</taxon>
        <taxon>Bacillariophyta</taxon>
        <taxon>Bacillariophyceae</taxon>
        <taxon>Bacillariophycidae</taxon>
        <taxon>Bacillariales</taxon>
        <taxon>Bacillariaceae</taxon>
        <taxon>Pseudo-nitzschia</taxon>
    </lineage>
</organism>
<evidence type="ECO:0000256" key="7">
    <source>
        <dbReference type="ARBA" id="ARBA00022989"/>
    </source>
</evidence>
<evidence type="ECO:0000256" key="5">
    <source>
        <dbReference type="ARBA" id="ARBA00022573"/>
    </source>
</evidence>
<reference evidence="11 12" key="1">
    <citation type="submission" date="2019-01" db="EMBL/GenBank/DDBJ databases">
        <authorList>
            <person name="Ferrante I. M."/>
        </authorList>
    </citation>
    <scope>NUCLEOTIDE SEQUENCE [LARGE SCALE GENOMIC DNA]</scope>
    <source>
        <strain evidence="11 12">B856</strain>
    </source>
</reference>